<proteinExistence type="predicted"/>
<dbReference type="Pfam" id="PF01425">
    <property type="entry name" value="Amidase"/>
    <property type="match status" value="1"/>
</dbReference>
<dbReference type="InterPro" id="IPR036928">
    <property type="entry name" value="AS_sf"/>
</dbReference>
<dbReference type="Gene3D" id="3.90.1300.10">
    <property type="entry name" value="Amidase signature (AS) domain"/>
    <property type="match status" value="1"/>
</dbReference>
<keyword evidence="3" id="KW-1185">Reference proteome</keyword>
<dbReference type="InterPro" id="IPR023631">
    <property type="entry name" value="Amidase_dom"/>
</dbReference>
<protein>
    <submittedName>
        <fullName evidence="2">Aspartyl/glutamyl-tRNA amidotransferase subunit A</fullName>
    </submittedName>
</protein>
<sequence length="451" mass="52477">MNQLCKLGIKKIIFLIKTKQISNYELTKICLNNLLKTNKKNNFLIEIFYKNAIKYSKKMDKTHKISLPISIKNIFSIKNKKLTCNSNILKKFKSKYDSSISKLLKKNNFNILSIDKLDEFCLGGSGLNNCNIYNLYNKNFIVGGSSAGSALNISYGCNLFSIGSDTGGSIRTPSSYCGVVGYKPTNGLFSRHGMVPYSSYLDNCSIISNNAENCKYLFKMLNYKNKDLLSNKKYVFYNIKKKKIISIINYYEFFVDLEIKILFEKIISNFEKLGFFVNINKMNFYSLNKLYENISSKEFYSNSSKFDGIKYGFQKKFFKNSNDYIKLNRIFSNNCKNKILKGQTEFKISKFNNFDNYFNIFLKKIFKNSQFIIIPTNICFLKIIENNFSEYLDLFTLISNIYEYPTINIKMGFINHKPIGFSIISEKNFDIELLNLAILYESSCFKNYVYN</sequence>
<dbReference type="RefSeq" id="WP_201329558.1">
    <property type="nucleotide sequence ID" value="NZ_AP023214.1"/>
</dbReference>
<name>A0A7R6VZD3_CARRU</name>
<evidence type="ECO:0000259" key="1">
    <source>
        <dbReference type="Pfam" id="PF01425"/>
    </source>
</evidence>
<dbReference type="AlphaFoldDB" id="A0A7R6VZD3"/>
<dbReference type="EMBL" id="AP023214">
    <property type="protein sequence ID" value="BCG49269.1"/>
    <property type="molecule type" value="Genomic_DNA"/>
</dbReference>
<dbReference type="SUPFAM" id="SSF75304">
    <property type="entry name" value="Amidase signature (AS) enzymes"/>
    <property type="match status" value="1"/>
</dbReference>
<accession>A0A7R6VZD3</accession>
<dbReference type="InterPro" id="IPR000120">
    <property type="entry name" value="Amidase"/>
</dbReference>
<reference evidence="2 3" key="1">
    <citation type="journal article" date="2020" name="Genome Biol. Evol.">
        <title>Comparative Genomics Underlines Multiple Roles of Profftella, an Obligate Symbiont of Psyllids: Providing Toxins, Vitamins, and Carotenoids.</title>
        <authorList>
            <person name="Nakabachi A."/>
            <person name="Piel J."/>
            <person name="Malenovsky I."/>
            <person name="Hirose Y."/>
        </authorList>
    </citation>
    <scope>NUCLEOTIDE SEQUENCE [LARGE SCALE GENOMIC DNA]</scope>
    <source>
        <strain evidence="2 3">Dco</strain>
    </source>
</reference>
<evidence type="ECO:0000313" key="3">
    <source>
        <dbReference type="Proteomes" id="UP000595596"/>
    </source>
</evidence>
<dbReference type="GO" id="GO:0016740">
    <property type="term" value="F:transferase activity"/>
    <property type="evidence" value="ECO:0007669"/>
    <property type="project" value="UniProtKB-KW"/>
</dbReference>
<organism evidence="2 3">
    <name type="scientific">Candidatus Carsonella ruddii</name>
    <name type="common">Diaphorina cf. continua</name>
    <dbReference type="NCBI Taxonomy" id="2661587"/>
    <lineage>
        <taxon>Bacteria</taxon>
        <taxon>Pseudomonadati</taxon>
        <taxon>Pseudomonadota</taxon>
        <taxon>Gammaproteobacteria</taxon>
        <taxon>Oceanospirillales</taxon>
        <taxon>Halomonadaceae</taxon>
        <taxon>Zymobacter group</taxon>
        <taxon>Candidatus Carsonella</taxon>
    </lineage>
</organism>
<dbReference type="PANTHER" id="PTHR11895:SF151">
    <property type="entry name" value="GLUTAMYL-TRNA(GLN) AMIDOTRANSFERASE SUBUNIT A"/>
    <property type="match status" value="1"/>
</dbReference>
<dbReference type="Proteomes" id="UP000595596">
    <property type="component" value="Chromosome"/>
</dbReference>
<dbReference type="PANTHER" id="PTHR11895">
    <property type="entry name" value="TRANSAMIDASE"/>
    <property type="match status" value="1"/>
</dbReference>
<keyword evidence="2" id="KW-0808">Transferase</keyword>
<gene>
    <name evidence="2" type="primary">gatA</name>
    <name evidence="2" type="ORF">CRDco_0490</name>
</gene>
<evidence type="ECO:0000313" key="2">
    <source>
        <dbReference type="EMBL" id="BCG49269.1"/>
    </source>
</evidence>
<dbReference type="KEGG" id="crr:CRDco_0490"/>
<feature type="domain" description="Amidase" evidence="1">
    <location>
        <begin position="25"/>
        <end position="434"/>
    </location>
</feature>